<accession>A0A0A9D7G2</accession>
<sequence length="49" mass="5994">MCKDYLILPRYLMVREMMVMHRMNQIMKGCLMVMRMETMSQLTQPPRIL</sequence>
<name>A0A0A9D7G2_ARUDO</name>
<protein>
    <submittedName>
        <fullName evidence="1">Sut2</fullName>
    </submittedName>
</protein>
<proteinExistence type="predicted"/>
<reference evidence="1" key="1">
    <citation type="submission" date="2014-09" db="EMBL/GenBank/DDBJ databases">
        <authorList>
            <person name="Magalhaes I.L.F."/>
            <person name="Oliveira U."/>
            <person name="Santos F.R."/>
            <person name="Vidigal T.H.D.A."/>
            <person name="Brescovit A.D."/>
            <person name="Santos A.J."/>
        </authorList>
    </citation>
    <scope>NUCLEOTIDE SEQUENCE</scope>
    <source>
        <tissue evidence="1">Shoot tissue taken approximately 20 cm above the soil surface</tissue>
    </source>
</reference>
<dbReference type="EMBL" id="GBRH01218223">
    <property type="protein sequence ID" value="JAD79672.1"/>
    <property type="molecule type" value="Transcribed_RNA"/>
</dbReference>
<evidence type="ECO:0000313" key="1">
    <source>
        <dbReference type="EMBL" id="JAD79672.1"/>
    </source>
</evidence>
<organism evidence="1">
    <name type="scientific">Arundo donax</name>
    <name type="common">Giant reed</name>
    <name type="synonym">Donax arundinaceus</name>
    <dbReference type="NCBI Taxonomy" id="35708"/>
    <lineage>
        <taxon>Eukaryota</taxon>
        <taxon>Viridiplantae</taxon>
        <taxon>Streptophyta</taxon>
        <taxon>Embryophyta</taxon>
        <taxon>Tracheophyta</taxon>
        <taxon>Spermatophyta</taxon>
        <taxon>Magnoliopsida</taxon>
        <taxon>Liliopsida</taxon>
        <taxon>Poales</taxon>
        <taxon>Poaceae</taxon>
        <taxon>PACMAD clade</taxon>
        <taxon>Arundinoideae</taxon>
        <taxon>Arundineae</taxon>
        <taxon>Arundo</taxon>
    </lineage>
</organism>
<dbReference type="AlphaFoldDB" id="A0A0A9D7G2"/>
<reference evidence="1" key="2">
    <citation type="journal article" date="2015" name="Data Brief">
        <title>Shoot transcriptome of the giant reed, Arundo donax.</title>
        <authorList>
            <person name="Barrero R.A."/>
            <person name="Guerrero F.D."/>
            <person name="Moolhuijzen P."/>
            <person name="Goolsby J.A."/>
            <person name="Tidwell J."/>
            <person name="Bellgard S.E."/>
            <person name="Bellgard M.I."/>
        </authorList>
    </citation>
    <scope>NUCLEOTIDE SEQUENCE</scope>
    <source>
        <tissue evidence="1">Shoot tissue taken approximately 20 cm above the soil surface</tissue>
    </source>
</reference>